<comment type="subcellular location">
    <subcellularLocation>
        <location evidence="7">Cytoplasm</location>
    </subcellularLocation>
</comment>
<feature type="binding site" evidence="7">
    <location>
        <position position="315"/>
    </location>
    <ligand>
        <name>AMP</name>
        <dbReference type="ChEBI" id="CHEBI:456215"/>
    </ligand>
</feature>
<dbReference type="GO" id="GO:0046872">
    <property type="term" value="F:metal ion binding"/>
    <property type="evidence" value="ECO:0007669"/>
    <property type="project" value="UniProtKB-KW"/>
</dbReference>
<evidence type="ECO:0000256" key="6">
    <source>
        <dbReference type="ARBA" id="ARBA00022842"/>
    </source>
</evidence>
<comment type="subunit">
    <text evidence="7">Monomer.</text>
</comment>
<dbReference type="SUPFAM" id="SSF53271">
    <property type="entry name" value="PRTase-like"/>
    <property type="match status" value="1"/>
</dbReference>
<evidence type="ECO:0000256" key="3">
    <source>
        <dbReference type="ARBA" id="ARBA00022727"/>
    </source>
</evidence>
<dbReference type="HAMAP" id="MF_00235">
    <property type="entry name" value="Adenylate_kinase_Adk"/>
    <property type="match status" value="1"/>
</dbReference>
<evidence type="ECO:0000256" key="2">
    <source>
        <dbReference type="ARBA" id="ARBA00022723"/>
    </source>
</evidence>
<dbReference type="GO" id="GO:0004422">
    <property type="term" value="F:hypoxanthine phosphoribosyltransferase activity"/>
    <property type="evidence" value="ECO:0007669"/>
    <property type="project" value="InterPro"/>
</dbReference>
<dbReference type="PROSITE" id="PS00113">
    <property type="entry name" value="ADENYLATE_KINASE"/>
    <property type="match status" value="1"/>
</dbReference>
<dbReference type="OrthoDB" id="9805030at2"/>
<comment type="caution">
    <text evidence="9">The sequence shown here is derived from an EMBL/GenBank/DDBJ whole genome shotgun (WGS) entry which is preliminary data.</text>
</comment>
<dbReference type="SUPFAM" id="SSF52540">
    <property type="entry name" value="P-loop containing nucleoside triphosphate hydrolases"/>
    <property type="match status" value="1"/>
</dbReference>
<dbReference type="UniPathway" id="UPA00588">
    <property type="reaction ID" value="UER00649"/>
</dbReference>
<feature type="binding site" evidence="7">
    <location>
        <begin position="192"/>
        <end position="197"/>
    </location>
    <ligand>
        <name>ATP</name>
        <dbReference type="ChEBI" id="CHEBI:30616"/>
    </ligand>
</feature>
<feature type="binding site" evidence="7">
    <location>
        <position position="327"/>
    </location>
    <ligand>
        <name>AMP</name>
        <dbReference type="ChEBI" id="CHEBI:456215"/>
    </ligand>
</feature>
<evidence type="ECO:0000313" key="9">
    <source>
        <dbReference type="EMBL" id="PZE16090.1"/>
    </source>
</evidence>
<dbReference type="GO" id="GO:0004017">
    <property type="term" value="F:AMP kinase activity"/>
    <property type="evidence" value="ECO:0007669"/>
    <property type="project" value="UniProtKB-UniRule"/>
</dbReference>
<dbReference type="PRINTS" id="PR00094">
    <property type="entry name" value="ADENYLTKNASE"/>
</dbReference>
<sequence length="372" mass="41396">MKEKVKLWDKNFKPYINESEISKAVSKVAHQINMDYAGKCPVFVIVLKGSFLFGADLLKEIDIDCTVEFVQFSSYEGTTSTNEVKTLMGIPASCKGKEVIIIEDIVDTGQTIEKIYNQFIDFGVKSLSIATLLFKKEVYQKKYPINYIGLEIPNTFVIGFGLDYDELGRNYKEIYSLENQSMLNIVLFGPPGAGKGTQATKLVEKYNLYHLSTGDVFRANIKGGTELGQLAKSYIDKGQLVPDAVTIAMLESEVEKHPEAEGFIFDGFPRTNVQAEALATFLEKRGTDIQLMLALAVDEEELVKRLLNRAKDSGRSDDADENIVRDRIKVYNSQTAVVADHYAKDNKHVAIDGVGDVDAITERLFAAIDAVI</sequence>
<dbReference type="RefSeq" id="WP_111064299.1">
    <property type="nucleotide sequence ID" value="NZ_JBHUCU010000001.1"/>
</dbReference>
<dbReference type="EC" id="2.7.4.3" evidence="7"/>
<feature type="region of interest" description="NMP" evidence="7">
    <location>
        <begin position="212"/>
        <end position="241"/>
    </location>
</feature>
<dbReference type="InterPro" id="IPR027417">
    <property type="entry name" value="P-loop_NTPase"/>
</dbReference>
<dbReference type="GO" id="GO:0005737">
    <property type="term" value="C:cytoplasm"/>
    <property type="evidence" value="ECO:0007669"/>
    <property type="project" value="UniProtKB-SubCell"/>
</dbReference>
<dbReference type="Gene3D" id="3.40.50.2020">
    <property type="match status" value="1"/>
</dbReference>
<feature type="binding site" evidence="7">
    <location>
        <position position="213"/>
    </location>
    <ligand>
        <name>AMP</name>
        <dbReference type="ChEBI" id="CHEBI:456215"/>
    </ligand>
</feature>
<keyword evidence="6" id="KW-0460">Magnesium</keyword>
<dbReference type="InterPro" id="IPR033690">
    <property type="entry name" value="Adenylat_kinase_CS"/>
</dbReference>
<dbReference type="NCBIfam" id="NF001381">
    <property type="entry name" value="PRK00279.1-3"/>
    <property type="match status" value="1"/>
</dbReference>
<organism evidence="9 10">
    <name type="scientific">Putridiphycobacter roseus</name>
    <dbReference type="NCBI Taxonomy" id="2219161"/>
    <lineage>
        <taxon>Bacteria</taxon>
        <taxon>Pseudomonadati</taxon>
        <taxon>Bacteroidota</taxon>
        <taxon>Flavobacteriia</taxon>
        <taxon>Flavobacteriales</taxon>
        <taxon>Crocinitomicaceae</taxon>
        <taxon>Putridiphycobacter</taxon>
    </lineage>
</organism>
<comment type="domain">
    <text evidence="7">Consists of three domains, a large central CORE domain and two small peripheral domains, NMPbind and LID, which undergo movements during catalysis. The LID domain closes over the site of phosphoryl transfer upon ATP binding. Assembling and dissambling the active center during each catalytic cycle provides an effective means to prevent ATP hydrolysis.</text>
</comment>
<keyword evidence="10" id="KW-1185">Reference proteome</keyword>
<proteinExistence type="inferred from homology"/>
<name>A0A2W1MY24_9FLAO</name>
<dbReference type="EMBL" id="QKSB01000012">
    <property type="protein sequence ID" value="PZE16090.1"/>
    <property type="molecule type" value="Genomic_DNA"/>
</dbReference>
<protein>
    <recommendedName>
        <fullName evidence="7">Adenylate kinase</fullName>
        <shortName evidence="7">AK</shortName>
        <ecNumber evidence="7">2.7.4.3</ecNumber>
    </recommendedName>
    <alternativeName>
        <fullName evidence="7">ATP-AMP transphosphorylase</fullName>
    </alternativeName>
    <alternativeName>
        <fullName evidence="7">ATP:AMP phosphotransferase</fullName>
    </alternativeName>
    <alternativeName>
        <fullName evidence="7">Adenylate monophosphate kinase</fullName>
    </alternativeName>
</protein>
<accession>A0A2W1MY24</accession>
<keyword evidence="2" id="KW-0479">Metal-binding</keyword>
<dbReference type="Pfam" id="PF00156">
    <property type="entry name" value="Pribosyltran"/>
    <property type="match status" value="1"/>
</dbReference>
<dbReference type="CDD" id="cd01428">
    <property type="entry name" value="ADK"/>
    <property type="match status" value="1"/>
</dbReference>
<keyword evidence="3 7" id="KW-0545">Nucleotide biosynthesis</keyword>
<feature type="binding site" evidence="7">
    <location>
        <begin position="239"/>
        <end position="241"/>
    </location>
    <ligand>
        <name>AMP</name>
        <dbReference type="ChEBI" id="CHEBI:456215"/>
    </ligand>
</feature>
<evidence type="ECO:0000256" key="1">
    <source>
        <dbReference type="ARBA" id="ARBA00022679"/>
    </source>
</evidence>
<evidence type="ECO:0000259" key="8">
    <source>
        <dbReference type="Pfam" id="PF00156"/>
    </source>
</evidence>
<dbReference type="NCBIfam" id="NF011105">
    <property type="entry name" value="PRK14532.1"/>
    <property type="match status" value="1"/>
</dbReference>
<feature type="binding site" evidence="7">
    <location>
        <position position="355"/>
    </location>
    <ligand>
        <name>ATP</name>
        <dbReference type="ChEBI" id="CHEBI:30616"/>
    </ligand>
</feature>
<feature type="binding site" evidence="7">
    <location>
        <position position="218"/>
    </location>
    <ligand>
        <name>AMP</name>
        <dbReference type="ChEBI" id="CHEBI:456215"/>
    </ligand>
</feature>
<dbReference type="Pfam" id="PF00406">
    <property type="entry name" value="ADK"/>
    <property type="match status" value="1"/>
</dbReference>
<comment type="function">
    <text evidence="7">Catalyzes the reversible transfer of the terminal phosphate group between ATP and AMP. Plays an important role in cellular energy homeostasis and in adenine nucleotide metabolism.</text>
</comment>
<evidence type="ECO:0000256" key="7">
    <source>
        <dbReference type="HAMAP-Rule" id="MF_00235"/>
    </source>
</evidence>
<dbReference type="NCBIfam" id="NF011100">
    <property type="entry name" value="PRK14527.1"/>
    <property type="match status" value="1"/>
</dbReference>
<feature type="binding site" evidence="7">
    <location>
        <begin position="267"/>
        <end position="270"/>
    </location>
    <ligand>
        <name>AMP</name>
        <dbReference type="ChEBI" id="CHEBI:456215"/>
    </ligand>
</feature>
<dbReference type="PANTHER" id="PTHR23359">
    <property type="entry name" value="NUCLEOTIDE KINASE"/>
    <property type="match status" value="1"/>
</dbReference>
<feature type="domain" description="Phosphoribosyltransferase" evidence="8">
    <location>
        <begin position="20"/>
        <end position="164"/>
    </location>
</feature>
<feature type="binding site" evidence="7">
    <location>
        <position position="309"/>
    </location>
    <ligand>
        <name>ATP</name>
        <dbReference type="ChEBI" id="CHEBI:30616"/>
    </ligand>
</feature>
<keyword evidence="1 7" id="KW-0808">Transferase</keyword>
<dbReference type="AlphaFoldDB" id="A0A2W1MY24"/>
<dbReference type="GO" id="GO:0005524">
    <property type="term" value="F:ATP binding"/>
    <property type="evidence" value="ECO:0007669"/>
    <property type="project" value="UniProtKB-UniRule"/>
</dbReference>
<dbReference type="NCBIfam" id="TIGR01203">
    <property type="entry name" value="HGPRTase"/>
    <property type="match status" value="1"/>
</dbReference>
<keyword evidence="7" id="KW-0963">Cytoplasm</keyword>
<evidence type="ECO:0000256" key="5">
    <source>
        <dbReference type="ARBA" id="ARBA00022777"/>
    </source>
</evidence>
<dbReference type="GO" id="GO:0044209">
    <property type="term" value="P:AMP salvage"/>
    <property type="evidence" value="ECO:0007669"/>
    <property type="project" value="UniProtKB-UniRule"/>
</dbReference>
<keyword evidence="4 7" id="KW-0547">Nucleotide-binding</keyword>
<comment type="similarity">
    <text evidence="7">Belongs to the adenylate kinase family.</text>
</comment>
<dbReference type="InterPro" id="IPR000836">
    <property type="entry name" value="PRTase_dom"/>
</dbReference>
<keyword evidence="7" id="KW-0067">ATP-binding</keyword>
<dbReference type="Proteomes" id="UP000249248">
    <property type="component" value="Unassembled WGS sequence"/>
</dbReference>
<dbReference type="InterPro" id="IPR005904">
    <property type="entry name" value="Hxn_phspho_trans"/>
</dbReference>
<reference evidence="9 10" key="1">
    <citation type="submission" date="2018-06" db="EMBL/GenBank/DDBJ databases">
        <title>The draft genome sequence of Crocinitomix sp. SM1701.</title>
        <authorList>
            <person name="Zhang X."/>
        </authorList>
    </citation>
    <scope>NUCLEOTIDE SEQUENCE [LARGE SCALE GENOMIC DNA]</scope>
    <source>
        <strain evidence="9 10">SM1701</strain>
    </source>
</reference>
<keyword evidence="5 7" id="KW-0418">Kinase</keyword>
<evidence type="ECO:0000256" key="4">
    <source>
        <dbReference type="ARBA" id="ARBA00022741"/>
    </source>
</evidence>
<dbReference type="Gene3D" id="3.40.50.300">
    <property type="entry name" value="P-loop containing nucleotide triphosphate hydrolases"/>
    <property type="match status" value="1"/>
</dbReference>
<evidence type="ECO:0000313" key="10">
    <source>
        <dbReference type="Proteomes" id="UP000249248"/>
    </source>
</evidence>
<comment type="catalytic activity">
    <reaction evidence="7">
        <text>AMP + ATP = 2 ADP</text>
        <dbReference type="Rhea" id="RHEA:12973"/>
        <dbReference type="ChEBI" id="CHEBI:30616"/>
        <dbReference type="ChEBI" id="CHEBI:456215"/>
        <dbReference type="ChEBI" id="CHEBI:456216"/>
        <dbReference type="EC" id="2.7.4.3"/>
    </reaction>
</comment>
<dbReference type="CDD" id="cd06223">
    <property type="entry name" value="PRTases_typeI"/>
    <property type="match status" value="1"/>
</dbReference>
<dbReference type="GO" id="GO:0006166">
    <property type="term" value="P:purine ribonucleoside salvage"/>
    <property type="evidence" value="ECO:0007669"/>
    <property type="project" value="InterPro"/>
</dbReference>
<gene>
    <name evidence="7" type="primary">adk</name>
    <name evidence="9" type="ORF">DNU06_14935</name>
</gene>
<feature type="binding site" evidence="7">
    <location>
        <position position="274"/>
    </location>
    <ligand>
        <name>AMP</name>
        <dbReference type="ChEBI" id="CHEBI:456215"/>
    </ligand>
</feature>
<comment type="caution">
    <text evidence="7">Lacks conserved residue(s) required for the propagation of feature annotation.</text>
</comment>
<dbReference type="InterPro" id="IPR029057">
    <property type="entry name" value="PRTase-like"/>
</dbReference>
<comment type="pathway">
    <text evidence="7">Purine metabolism; AMP biosynthesis via salvage pathway; AMP from ADP: step 1/1.</text>
</comment>
<dbReference type="InterPro" id="IPR000850">
    <property type="entry name" value="Adenylat/UMP-CMP_kin"/>
</dbReference>